<feature type="transmembrane region" description="Helical" evidence="10">
    <location>
        <begin position="141"/>
        <end position="165"/>
    </location>
</feature>
<keyword evidence="3" id="KW-0597">Phosphoprotein</keyword>
<accession>A0A179B1D2</accession>
<dbReference type="Gene3D" id="1.20.5.1930">
    <property type="match status" value="1"/>
</dbReference>
<keyword evidence="6" id="KW-0418">Kinase</keyword>
<evidence type="ECO:0000256" key="8">
    <source>
        <dbReference type="ARBA" id="ARBA00023012"/>
    </source>
</evidence>
<dbReference type="AlphaFoldDB" id="A0A179B1D2"/>
<keyword evidence="5" id="KW-0547">Nucleotide-binding</keyword>
<dbReference type="PANTHER" id="PTHR24421:SF10">
    <property type="entry name" value="NITRATE_NITRITE SENSOR PROTEIN NARQ"/>
    <property type="match status" value="1"/>
</dbReference>
<feature type="transmembrane region" description="Helical" evidence="10">
    <location>
        <begin position="42"/>
        <end position="60"/>
    </location>
</feature>
<evidence type="ECO:0000313" key="13">
    <source>
        <dbReference type="Proteomes" id="UP000078368"/>
    </source>
</evidence>
<dbReference type="EMBL" id="LVZK01000002">
    <property type="protein sequence ID" value="OAP85526.1"/>
    <property type="molecule type" value="Genomic_DNA"/>
</dbReference>
<comment type="catalytic activity">
    <reaction evidence="1">
        <text>ATP + protein L-histidine = ADP + protein N-phospho-L-histidine.</text>
        <dbReference type="EC" id="2.7.13.3"/>
    </reaction>
</comment>
<feature type="domain" description="Histidine kinase/HSP90-like ATPase" evidence="11">
    <location>
        <begin position="307"/>
        <end position="400"/>
    </location>
</feature>
<dbReference type="Pfam" id="PF02518">
    <property type="entry name" value="HATPase_c"/>
    <property type="match status" value="1"/>
</dbReference>
<dbReference type="CDD" id="cd16917">
    <property type="entry name" value="HATPase_UhpB-NarQ-NarX-like"/>
    <property type="match status" value="1"/>
</dbReference>
<organism evidence="12 13">
    <name type="scientific">Peptidiphaga gingivicola</name>
    <dbReference type="NCBI Taxonomy" id="2741497"/>
    <lineage>
        <taxon>Bacteria</taxon>
        <taxon>Bacillati</taxon>
        <taxon>Actinomycetota</taxon>
        <taxon>Actinomycetes</taxon>
        <taxon>Actinomycetales</taxon>
        <taxon>Actinomycetaceae</taxon>
        <taxon>Peptidiphaga</taxon>
    </lineage>
</organism>
<dbReference type="GO" id="GO:0005524">
    <property type="term" value="F:ATP binding"/>
    <property type="evidence" value="ECO:0007669"/>
    <property type="project" value="UniProtKB-KW"/>
</dbReference>
<evidence type="ECO:0000256" key="6">
    <source>
        <dbReference type="ARBA" id="ARBA00022777"/>
    </source>
</evidence>
<keyword evidence="13" id="KW-1185">Reference proteome</keyword>
<proteinExistence type="predicted"/>
<dbReference type="EC" id="2.7.13.3" evidence="2"/>
<name>A0A179B1D2_9ACTO</name>
<dbReference type="InterPro" id="IPR003594">
    <property type="entry name" value="HATPase_dom"/>
</dbReference>
<evidence type="ECO:0000256" key="4">
    <source>
        <dbReference type="ARBA" id="ARBA00022679"/>
    </source>
</evidence>
<dbReference type="Pfam" id="PF07730">
    <property type="entry name" value="HisKA_3"/>
    <property type="match status" value="1"/>
</dbReference>
<feature type="transmembrane region" description="Helical" evidence="10">
    <location>
        <begin position="112"/>
        <end position="135"/>
    </location>
</feature>
<keyword evidence="8" id="KW-0902">Two-component regulatory system</keyword>
<evidence type="ECO:0000259" key="11">
    <source>
        <dbReference type="SMART" id="SM00387"/>
    </source>
</evidence>
<dbReference type="GO" id="GO:0046983">
    <property type="term" value="F:protein dimerization activity"/>
    <property type="evidence" value="ECO:0007669"/>
    <property type="project" value="InterPro"/>
</dbReference>
<reference evidence="12 13" key="1">
    <citation type="submission" date="2016-04" db="EMBL/GenBank/DDBJ databases">
        <title>Peptidophaga gingivicola gen. nov., sp. nov., isolated from human subgingival plaque.</title>
        <authorList>
            <person name="Beall C.J."/>
            <person name="Mokrzan E.M."/>
            <person name="Griffen A.L."/>
            <person name="Leys E.J."/>
        </authorList>
    </citation>
    <scope>NUCLEOTIDE SEQUENCE [LARGE SCALE GENOMIC DNA]</scope>
    <source>
        <strain evidence="12 13">BA112</strain>
    </source>
</reference>
<dbReference type="GO" id="GO:0000155">
    <property type="term" value="F:phosphorelay sensor kinase activity"/>
    <property type="evidence" value="ECO:0007669"/>
    <property type="project" value="InterPro"/>
</dbReference>
<evidence type="ECO:0000256" key="10">
    <source>
        <dbReference type="SAM" id="Phobius"/>
    </source>
</evidence>
<feature type="transmembrane region" description="Helical" evidence="10">
    <location>
        <begin position="12"/>
        <end position="30"/>
    </location>
</feature>
<keyword evidence="10" id="KW-0812">Transmembrane</keyword>
<comment type="caution">
    <text evidence="12">The sequence shown here is derived from an EMBL/GenBank/DDBJ whole genome shotgun (WGS) entry which is preliminary data.</text>
</comment>
<evidence type="ECO:0000256" key="7">
    <source>
        <dbReference type="ARBA" id="ARBA00022840"/>
    </source>
</evidence>
<dbReference type="GO" id="GO:0016020">
    <property type="term" value="C:membrane"/>
    <property type="evidence" value="ECO:0007669"/>
    <property type="project" value="InterPro"/>
</dbReference>
<dbReference type="PANTHER" id="PTHR24421">
    <property type="entry name" value="NITRATE/NITRITE SENSOR PROTEIN NARX-RELATED"/>
    <property type="match status" value="1"/>
</dbReference>
<dbReference type="Pfam" id="PF23539">
    <property type="entry name" value="DUF7134"/>
    <property type="match status" value="1"/>
</dbReference>
<dbReference type="SMART" id="SM00387">
    <property type="entry name" value="HATPase_c"/>
    <property type="match status" value="1"/>
</dbReference>
<keyword evidence="10" id="KW-0472">Membrane</keyword>
<evidence type="ECO:0000256" key="2">
    <source>
        <dbReference type="ARBA" id="ARBA00012438"/>
    </source>
</evidence>
<feature type="transmembrane region" description="Helical" evidence="10">
    <location>
        <begin position="87"/>
        <end position="105"/>
    </location>
</feature>
<protein>
    <recommendedName>
        <fullName evidence="2">histidine kinase</fullName>
        <ecNumber evidence="2">2.7.13.3</ecNumber>
    </recommendedName>
</protein>
<keyword evidence="9" id="KW-0175">Coiled coil</keyword>
<dbReference type="InterPro" id="IPR050482">
    <property type="entry name" value="Sensor_HK_TwoCompSys"/>
</dbReference>
<keyword evidence="4" id="KW-0808">Transferase</keyword>
<evidence type="ECO:0000256" key="9">
    <source>
        <dbReference type="SAM" id="Coils"/>
    </source>
</evidence>
<evidence type="ECO:0000256" key="3">
    <source>
        <dbReference type="ARBA" id="ARBA00022553"/>
    </source>
</evidence>
<evidence type="ECO:0000256" key="1">
    <source>
        <dbReference type="ARBA" id="ARBA00000085"/>
    </source>
</evidence>
<dbReference type="STRING" id="1823756.A4H34_07940"/>
<dbReference type="Gene3D" id="3.30.565.10">
    <property type="entry name" value="Histidine kinase-like ATPase, C-terminal domain"/>
    <property type="match status" value="1"/>
</dbReference>
<dbReference type="InterPro" id="IPR011712">
    <property type="entry name" value="Sig_transdc_His_kin_sub3_dim/P"/>
</dbReference>
<evidence type="ECO:0000256" key="5">
    <source>
        <dbReference type="ARBA" id="ARBA00022741"/>
    </source>
</evidence>
<keyword evidence="7" id="KW-0067">ATP-binding</keyword>
<sequence>MTFKGVSPIDVVSALLVGLLFWFQPTPFLIPFTQLPIERQGLGWFANLLIGLAYAVPMAFRRTHPVPSALTILCGAGVHLLLEPANITLADFAVVAAVYAVTVYGPVWAHRLVLSLTLLGSFFIAIPTLTMGGAIRNDWATWGPFLGIVTYIMAVTLAVYGLALARRSQLAKMLSLMRIASDAQAAAKTERELAVLEERSRIAREMHDIVAHTLSVVIAQADGGRYAATKDPEASTRALATISDMARDALKDIRSIIGVLRESEGDEQPTLPQPIERDLETLVRNVRDSGVRVSFVRTGQSRTLPVGVGNAVYRICQEAITNSLKHAGPTPHITVLLQTTDAALLLQVDDDGRGAAAPSDGKGHGLIGMSERASAFGGSVTSGPRPGGGFRVLASIPIPHLDNSNRSEHD</sequence>
<keyword evidence="10" id="KW-1133">Transmembrane helix</keyword>
<feature type="coiled-coil region" evidence="9">
    <location>
        <begin position="179"/>
        <end position="206"/>
    </location>
</feature>
<dbReference type="InterPro" id="IPR036890">
    <property type="entry name" value="HATPase_C_sf"/>
</dbReference>
<dbReference type="InterPro" id="IPR055558">
    <property type="entry name" value="DUF7134"/>
</dbReference>
<dbReference type="SUPFAM" id="SSF55874">
    <property type="entry name" value="ATPase domain of HSP90 chaperone/DNA topoisomerase II/histidine kinase"/>
    <property type="match status" value="1"/>
</dbReference>
<dbReference type="Proteomes" id="UP000078368">
    <property type="component" value="Unassembled WGS sequence"/>
</dbReference>
<gene>
    <name evidence="12" type="ORF">A4H34_07940</name>
</gene>
<evidence type="ECO:0000313" key="12">
    <source>
        <dbReference type="EMBL" id="OAP85526.1"/>
    </source>
</evidence>